<protein>
    <submittedName>
        <fullName evidence="1">Uncharacterized protein</fullName>
    </submittedName>
</protein>
<dbReference type="AlphaFoldDB" id="A0A077K7H9"/>
<evidence type="ECO:0000313" key="4">
    <source>
        <dbReference type="Proteomes" id="UP000480039"/>
    </source>
</evidence>
<dbReference type="EMBL" id="SWQE01000007">
    <property type="protein sequence ID" value="NFJ09555.1"/>
    <property type="molecule type" value="Genomic_DNA"/>
</dbReference>
<accession>A0A077K7H9</accession>
<proteinExistence type="predicted"/>
<evidence type="ECO:0000313" key="5">
    <source>
        <dbReference type="Proteomes" id="UP000482543"/>
    </source>
</evidence>
<evidence type="ECO:0000313" key="1">
    <source>
        <dbReference type="EMBL" id="BAP25520.1"/>
    </source>
</evidence>
<reference evidence="1" key="1">
    <citation type="submission" date="2013-09" db="EMBL/GenBank/DDBJ databases">
        <title>Analysis of type B2 neurotoxin-encoding plasmid in Clostridium botulinum.</title>
        <authorList>
            <person name="Hosomi K."/>
            <person name="Sakaguchi Y."/>
            <person name="Gotoh K."/>
            <person name="Nakamura K."/>
            <person name="Kohda T."/>
            <person name="Mukamoto M."/>
            <person name="Iida T."/>
            <person name="Kozaki S."/>
        </authorList>
    </citation>
    <scope>NUCLEOTIDE SEQUENCE</scope>
    <source>
        <strain evidence="1">111</strain>
        <plasmid evidence="1">pCB111</plasmid>
    </source>
</reference>
<sequence>MILNIIGKKEELEQFKSSLIIANGSYNVSIKNIIIKKYSWFNYKLTIELQGNERNINRFKKRLDKNSRKLIYSKV</sequence>
<evidence type="ECO:0000313" key="2">
    <source>
        <dbReference type="EMBL" id="NFI23467.1"/>
    </source>
</evidence>
<dbReference type="Proteomes" id="UP000482543">
    <property type="component" value="Unassembled WGS sequence"/>
</dbReference>
<name>A0A077K7H9_CLOBO</name>
<organism evidence="1">
    <name type="scientific">Clostridium botulinum</name>
    <dbReference type="NCBI Taxonomy" id="1491"/>
    <lineage>
        <taxon>Bacteria</taxon>
        <taxon>Bacillati</taxon>
        <taxon>Bacillota</taxon>
        <taxon>Clostridia</taxon>
        <taxon>Eubacteriales</taxon>
        <taxon>Clostridiaceae</taxon>
        <taxon>Clostridium</taxon>
    </lineage>
</organism>
<dbReference type="Proteomes" id="UP000480039">
    <property type="component" value="Unassembled WGS sequence"/>
</dbReference>
<dbReference type="EMBL" id="SWRJ01000013">
    <property type="protein sequence ID" value="NFI23467.1"/>
    <property type="molecule type" value="Genomic_DNA"/>
</dbReference>
<dbReference type="EMBL" id="AB855771">
    <property type="protein sequence ID" value="BAP25520.1"/>
    <property type="molecule type" value="Genomic_DNA"/>
</dbReference>
<reference evidence="4 5" key="2">
    <citation type="submission" date="2019-04" db="EMBL/GenBank/DDBJ databases">
        <title>Genome sequencing of Clostridium botulinum Groups I-IV and Clostridium butyricum.</title>
        <authorList>
            <person name="Brunt J."/>
            <person name="Van Vliet A.H.M."/>
            <person name="Stringer S.C."/>
            <person name="Carter A.T."/>
            <person name="Peck M.W."/>
        </authorList>
    </citation>
    <scope>NUCLEOTIDE SEQUENCE [LARGE SCALE GENOMIC DNA]</scope>
    <source>
        <strain evidence="3 4">Colworth BL30</strain>
        <strain evidence="2 5">IFR 15/034</strain>
    </source>
</reference>
<keyword evidence="1" id="KW-0614">Plasmid</keyword>
<gene>
    <name evidence="3" type="ORF">FC871_13955</name>
    <name evidence="2" type="ORF">FC964_19360</name>
</gene>
<evidence type="ECO:0000313" key="3">
    <source>
        <dbReference type="EMBL" id="NFJ09555.1"/>
    </source>
</evidence>
<geneLocation type="plasmid" evidence="1">
    <name>pCB111</name>
</geneLocation>
<dbReference type="RefSeq" id="WP_003401835.1">
    <property type="nucleotide sequence ID" value="NC_025146.1"/>
</dbReference>